<protein>
    <recommendedName>
        <fullName evidence="1">non-specific serine/threonine protein kinase</fullName>
        <ecNumber evidence="1">2.7.11.1</ecNumber>
    </recommendedName>
</protein>
<dbReference type="GO" id="GO:0005737">
    <property type="term" value="C:cytoplasm"/>
    <property type="evidence" value="ECO:0007669"/>
    <property type="project" value="TreeGrafter"/>
</dbReference>
<dbReference type="Pfam" id="PF13393">
    <property type="entry name" value="tRNA-synt_His"/>
    <property type="match status" value="1"/>
</dbReference>
<dbReference type="PROSITE" id="PS50908">
    <property type="entry name" value="RWD"/>
    <property type="match status" value="1"/>
</dbReference>
<dbReference type="InterPro" id="IPR041715">
    <property type="entry name" value="HisRS-like_core"/>
</dbReference>
<evidence type="ECO:0000256" key="1">
    <source>
        <dbReference type="ARBA" id="ARBA00012513"/>
    </source>
</evidence>
<dbReference type="SUPFAM" id="SSF55681">
    <property type="entry name" value="Class II aaRS and biotin synthetases"/>
    <property type="match status" value="1"/>
</dbReference>
<keyword evidence="5" id="KW-0418">Kinase</keyword>
<evidence type="ECO:0000259" key="16">
    <source>
        <dbReference type="PROSITE" id="PS50908"/>
    </source>
</evidence>
<evidence type="ECO:0000256" key="9">
    <source>
        <dbReference type="ARBA" id="ARBA00048679"/>
    </source>
</evidence>
<evidence type="ECO:0000256" key="8">
    <source>
        <dbReference type="ARBA" id="ARBA00047899"/>
    </source>
</evidence>
<evidence type="ECO:0000256" key="6">
    <source>
        <dbReference type="ARBA" id="ARBA00022840"/>
    </source>
</evidence>
<dbReference type="FunFam" id="3.10.110.10:FF:000050">
    <property type="entry name" value="eIF-2-alpha kinase GCN2"/>
    <property type="match status" value="1"/>
</dbReference>
<keyword evidence="3" id="KW-0808">Transferase</keyword>
<dbReference type="InterPro" id="IPR024435">
    <property type="entry name" value="HisRS-related_dom"/>
</dbReference>
<proteinExistence type="inferred from homology"/>
<feature type="active site" description="Proton acceptor" evidence="10">
    <location>
        <position position="830"/>
    </location>
</feature>
<evidence type="ECO:0000256" key="5">
    <source>
        <dbReference type="ARBA" id="ARBA00022777"/>
    </source>
</evidence>
<accession>A0A9P7ZA86</accession>
<sequence>MAPASPWRKKTQPETSSTRYPGLKTGQPKKEAAPKSRYEEIQEDELIALSSIYGDDFRHVEKKQTAWQKTEPSFEIRIKSSDDDIAVTLAATFTATYPKTVPLLSLKDGATLQESTKFKLQKIIETKPRELLAVEEAMVMEVVNACQDVLEDTAQAKAAGKEVLSLEEERAAHEAAALEIAEQQRKEDEERRALENMEDDRVLEHAVQAERERRKAKTKETKRKNQPPSLSDIPTPMTASHNSGADDYLAFDQPIELDSDSPLTFQAVTRKALISKGFISKCFTVVPFVTQTSLEDLPSLALKQSNVAIETKNNNGFKKQLQDLETELEKLKKFRHRNILNLYDFKVHKPCTGEGEADSSWTVSILTEYAEKGSLGDFLDIIGDLGVVKVRSWTIDLLDALKFLHEKGIQHGDIHANNVLLVRDNSGAFRLKLADAGYQRKLHSLAGKRLAKNTLSLAKSAYWVPPENANADSPVYTQKTDVWDFGVLFLQMAFGMSAIQNYASPSVLVNSHALSDSLHEFVNKLFKADPRKRPRAFELGSSEFLATDALIFDNDLVAEYSRNGSTATLMPVTPRQRQRQDSLTSGGPFSRYAEDFVEESRLGKGGFGEVVKARKKLDGQIYAIKKITQKSSASLTEVLKEVRLLSQISHPSVVRYYNTWTEEIFDVGEADDDTTTVTTDATTTEDGIVSNLSPCTDLDIEAGVSTGGLDFMSSNGYPQIEFGFSDGSDVDNDEEEDSMDGEESAAAESVVPAPDNGGNNIVLPRIRSGSRYQRTSKTILYISMEYCEKRTLRDLIKRTLHKDNEDIWRLFRQVLEGLVHIHSLHVVHRDLKPENIFIDAASNVRIGDFGLATSGHYSFIDKNVSAAMHTSGDMTKSIGTAAYVAPEVKSSVGGTYTSKVDMYSLGVIFFEMCYRSIVGMERAQVVEALRGKKPTLPLDFDATGKPVQADIILSLLNHNPKERPASSELLHGGKLPVQMESETIRQTLAGLADPHSPYYREMMSALFSQPTKLAKDVAWDMDVLNPSADDLLLQGLVKQKLVSIFRRHGAVETPRSALFPRSGHYGSNAVQLLDPNGNIVQLPFDLTLPHARAIAKHAPSVQRSFAFGTIFRDKLSGGQPQALGEVDFDIVTSDSLDLAMKDAEVIKVLDEVITSFPALMSTPMCFHLNHADLLDLVLDWCRVQSNLRPVVTDTLSKLNHRQWTWQKIKGELRSPHIGLSATSIDDLERFDFRDTLTKTCQRLEAIFESSGNYDKASPAIAHLKDVIRYTNHYGIKSKLYVAPLVSLQEKFCKGGMIFSCMYDHRIKEVFAAGGRYDSLVREFGHKIGHQMAGQHAVGFNLAWEKLARLPKSGAKGFLKKQEEELHAMWTTRRCDVLIASHDPVILRTAGPEIVQQLWANDISAELAQDSQSPEELLARYREEHHSWIVTIKQDSMLKIKTMRNKDALDADRESSSLVSWLLGEMRERDQKDNTVQRARLQRNYSQNDAPNEINHEQNVQVLLAGHRSKKSNRGKIVEQAQARAATLAQSFLDGPIAAIETSDEAMELLRDTRLSDPDSWRKVSHAVPTTERRYVGEIHDLMSELAQQNKDNTRNAFIYNFRTQMCIYYDLGA</sequence>
<feature type="domain" description="RWD" evidence="16">
    <location>
        <begin position="44"/>
        <end position="153"/>
    </location>
</feature>
<keyword evidence="2" id="KW-0723">Serine/threonine-protein kinase</keyword>
<evidence type="ECO:0000256" key="4">
    <source>
        <dbReference type="ARBA" id="ARBA00022741"/>
    </source>
</evidence>
<evidence type="ECO:0000256" key="11">
    <source>
        <dbReference type="PIRSR" id="PIRSR000660-2"/>
    </source>
</evidence>
<comment type="catalytic activity">
    <reaction evidence="8">
        <text>L-threonyl-[protein] + ATP = O-phospho-L-threonyl-[protein] + ADP + H(+)</text>
        <dbReference type="Rhea" id="RHEA:46608"/>
        <dbReference type="Rhea" id="RHEA-COMP:11060"/>
        <dbReference type="Rhea" id="RHEA-COMP:11605"/>
        <dbReference type="ChEBI" id="CHEBI:15378"/>
        <dbReference type="ChEBI" id="CHEBI:30013"/>
        <dbReference type="ChEBI" id="CHEBI:30616"/>
        <dbReference type="ChEBI" id="CHEBI:61977"/>
        <dbReference type="ChEBI" id="CHEBI:456216"/>
        <dbReference type="EC" id="2.7.11.1"/>
    </reaction>
</comment>
<dbReference type="EMBL" id="MU253753">
    <property type="protein sequence ID" value="KAG9248230.1"/>
    <property type="molecule type" value="Genomic_DNA"/>
</dbReference>
<dbReference type="GO" id="GO:0004713">
    <property type="term" value="F:protein tyrosine kinase activity"/>
    <property type="evidence" value="ECO:0007669"/>
    <property type="project" value="TreeGrafter"/>
</dbReference>
<name>A0A9P7ZA86_9HELO</name>
<dbReference type="InterPro" id="IPR000719">
    <property type="entry name" value="Prot_kinase_dom"/>
</dbReference>
<dbReference type="CDD" id="cd14046">
    <property type="entry name" value="STKc_EIF2AK4_GCN2_rpt2"/>
    <property type="match status" value="1"/>
</dbReference>
<dbReference type="CDD" id="cd14012">
    <property type="entry name" value="PK_eIF2AK_GCN2_rpt1"/>
    <property type="match status" value="1"/>
</dbReference>
<dbReference type="Gene3D" id="1.10.510.10">
    <property type="entry name" value="Transferase(Phosphotransferase) domain 1"/>
    <property type="match status" value="2"/>
</dbReference>
<dbReference type="PANTHER" id="PTHR11042">
    <property type="entry name" value="EUKARYOTIC TRANSLATION INITIATION FACTOR 2-ALPHA KINASE EIF2-ALPHA KINASE -RELATED"/>
    <property type="match status" value="1"/>
</dbReference>
<evidence type="ECO:0000256" key="7">
    <source>
        <dbReference type="ARBA" id="ARBA00037982"/>
    </source>
</evidence>
<evidence type="ECO:0000313" key="17">
    <source>
        <dbReference type="EMBL" id="KAG9248230.1"/>
    </source>
</evidence>
<dbReference type="Pfam" id="PF05773">
    <property type="entry name" value="RWD"/>
    <property type="match status" value="1"/>
</dbReference>
<dbReference type="InterPro" id="IPR016135">
    <property type="entry name" value="UBQ-conjugating_enzyme/RWD"/>
</dbReference>
<comment type="catalytic activity">
    <reaction evidence="9">
        <text>L-seryl-[protein] + ATP = O-phospho-L-seryl-[protein] + ADP + H(+)</text>
        <dbReference type="Rhea" id="RHEA:17989"/>
        <dbReference type="Rhea" id="RHEA-COMP:9863"/>
        <dbReference type="Rhea" id="RHEA-COMP:11604"/>
        <dbReference type="ChEBI" id="CHEBI:15378"/>
        <dbReference type="ChEBI" id="CHEBI:29999"/>
        <dbReference type="ChEBI" id="CHEBI:30616"/>
        <dbReference type="ChEBI" id="CHEBI:83421"/>
        <dbReference type="ChEBI" id="CHEBI:456216"/>
        <dbReference type="EC" id="2.7.11.1"/>
    </reaction>
</comment>
<dbReference type="GO" id="GO:0110031">
    <property type="term" value="P:negative regulation of G2/MI transition of meiotic cell cycle"/>
    <property type="evidence" value="ECO:0007669"/>
    <property type="project" value="TreeGrafter"/>
</dbReference>
<dbReference type="GO" id="GO:0005524">
    <property type="term" value="F:ATP binding"/>
    <property type="evidence" value="ECO:0007669"/>
    <property type="project" value="UniProtKB-UniRule"/>
</dbReference>
<dbReference type="Pfam" id="PF00069">
    <property type="entry name" value="Pkinase"/>
    <property type="match status" value="3"/>
</dbReference>
<feature type="compositionally biased region" description="Basic residues" evidence="14">
    <location>
        <begin position="214"/>
        <end position="225"/>
    </location>
</feature>
<dbReference type="InterPro" id="IPR016255">
    <property type="entry name" value="Gcn2"/>
</dbReference>
<dbReference type="CDD" id="cd23823">
    <property type="entry name" value="RWD_GCN2"/>
    <property type="match status" value="1"/>
</dbReference>
<dbReference type="InterPro" id="IPR011009">
    <property type="entry name" value="Kinase-like_dom_sf"/>
</dbReference>
<dbReference type="SMART" id="SM00220">
    <property type="entry name" value="S_TKc"/>
    <property type="match status" value="2"/>
</dbReference>
<evidence type="ECO:0000256" key="10">
    <source>
        <dbReference type="PIRSR" id="PIRSR000660-1"/>
    </source>
</evidence>
<keyword evidence="4 11" id="KW-0547">Nucleotide-binding</keyword>
<dbReference type="InterPro" id="IPR045864">
    <property type="entry name" value="aa-tRNA-synth_II/BPL/LPL"/>
</dbReference>
<dbReference type="InterPro" id="IPR036621">
    <property type="entry name" value="Anticodon-bd_dom_sf"/>
</dbReference>
<keyword evidence="18" id="KW-1185">Reference proteome</keyword>
<dbReference type="SUPFAM" id="SSF54495">
    <property type="entry name" value="UBC-like"/>
    <property type="match status" value="1"/>
</dbReference>
<keyword evidence="13" id="KW-0175">Coiled coil</keyword>
<dbReference type="PROSITE" id="PS50011">
    <property type="entry name" value="PROTEIN_KINASE_DOM"/>
    <property type="match status" value="2"/>
</dbReference>
<dbReference type="Gene3D" id="3.10.110.10">
    <property type="entry name" value="Ubiquitin Conjugating Enzyme"/>
    <property type="match status" value="1"/>
</dbReference>
<evidence type="ECO:0000259" key="15">
    <source>
        <dbReference type="PROSITE" id="PS50011"/>
    </source>
</evidence>
<gene>
    <name evidence="17" type="ORF">BJ878DRAFT_538543</name>
</gene>
<dbReference type="GO" id="GO:0000077">
    <property type="term" value="P:DNA damage checkpoint signaling"/>
    <property type="evidence" value="ECO:0007669"/>
    <property type="project" value="InterPro"/>
</dbReference>
<feature type="domain" description="Protein kinase" evidence="15">
    <location>
        <begin position="596"/>
        <end position="978"/>
    </location>
</feature>
<dbReference type="InterPro" id="IPR006575">
    <property type="entry name" value="RWD_dom"/>
</dbReference>
<evidence type="ECO:0000256" key="2">
    <source>
        <dbReference type="ARBA" id="ARBA00022527"/>
    </source>
</evidence>
<dbReference type="FunFam" id="3.40.50.800:FF:000009">
    <property type="entry name" value="Eukaryotic translation initiation factor 2-alpha kinase"/>
    <property type="match status" value="1"/>
</dbReference>
<dbReference type="Gene3D" id="3.30.200.20">
    <property type="entry name" value="Phosphorylase Kinase, domain 1"/>
    <property type="match status" value="1"/>
</dbReference>
<feature type="region of interest" description="Disordered" evidence="14">
    <location>
        <begin position="1"/>
        <end position="38"/>
    </location>
</feature>
<dbReference type="PROSITE" id="PS00107">
    <property type="entry name" value="PROTEIN_KINASE_ATP"/>
    <property type="match status" value="1"/>
</dbReference>
<comment type="caution">
    <text evidence="17">The sequence shown here is derived from an EMBL/GenBank/DDBJ whole genome shotgun (WGS) entry which is preliminary data.</text>
</comment>
<dbReference type="InterPro" id="IPR017441">
    <property type="entry name" value="Protein_kinase_ATP_BS"/>
</dbReference>
<dbReference type="Proteomes" id="UP000887226">
    <property type="component" value="Unassembled WGS sequence"/>
</dbReference>
<feature type="domain" description="Protein kinase" evidence="15">
    <location>
        <begin position="268"/>
        <end position="545"/>
    </location>
</feature>
<dbReference type="SUPFAM" id="SSF56112">
    <property type="entry name" value="Protein kinase-like (PK-like)"/>
    <property type="match status" value="2"/>
</dbReference>
<dbReference type="SMART" id="SM00591">
    <property type="entry name" value="RWD"/>
    <property type="match status" value="1"/>
</dbReference>
<evidence type="ECO:0000256" key="3">
    <source>
        <dbReference type="ARBA" id="ARBA00022679"/>
    </source>
</evidence>
<feature type="compositionally biased region" description="Basic and acidic residues" evidence="14">
    <location>
        <begin position="182"/>
        <end position="213"/>
    </location>
</feature>
<dbReference type="Pfam" id="PF12745">
    <property type="entry name" value="HGTP_anticodon2"/>
    <property type="match status" value="1"/>
</dbReference>
<evidence type="ECO:0000256" key="12">
    <source>
        <dbReference type="PROSITE-ProRule" id="PRU10141"/>
    </source>
</evidence>
<evidence type="ECO:0000256" key="13">
    <source>
        <dbReference type="SAM" id="Coils"/>
    </source>
</evidence>
<dbReference type="GO" id="GO:0005634">
    <property type="term" value="C:nucleus"/>
    <property type="evidence" value="ECO:0007669"/>
    <property type="project" value="TreeGrafter"/>
</dbReference>
<organism evidence="17 18">
    <name type="scientific">Calycina marina</name>
    <dbReference type="NCBI Taxonomy" id="1763456"/>
    <lineage>
        <taxon>Eukaryota</taxon>
        <taxon>Fungi</taxon>
        <taxon>Dikarya</taxon>
        <taxon>Ascomycota</taxon>
        <taxon>Pezizomycotina</taxon>
        <taxon>Leotiomycetes</taxon>
        <taxon>Helotiales</taxon>
        <taxon>Pezizellaceae</taxon>
        <taxon>Calycina</taxon>
    </lineage>
</organism>
<feature type="compositionally biased region" description="Basic and acidic residues" evidence="14">
    <location>
        <begin position="28"/>
        <end position="38"/>
    </location>
</feature>
<feature type="binding site" evidence="11">
    <location>
        <begin position="602"/>
        <end position="610"/>
    </location>
    <ligand>
        <name>ATP</name>
        <dbReference type="ChEBI" id="CHEBI:30616"/>
    </ligand>
</feature>
<comment type="similarity">
    <text evidence="7">Belongs to the protein kinase superfamily. Ser/Thr protein kinase family. GCN2 subfamily.</text>
</comment>
<feature type="compositionally biased region" description="Acidic residues" evidence="14">
    <location>
        <begin position="728"/>
        <end position="745"/>
    </location>
</feature>
<feature type="binding site" evidence="12">
    <location>
        <position position="626"/>
    </location>
    <ligand>
        <name>ATP</name>
        <dbReference type="ChEBI" id="CHEBI:30616"/>
    </ligand>
</feature>
<dbReference type="PIRSF" id="PIRSF000660">
    <property type="entry name" value="Ser/Thr_PK_GCN2"/>
    <property type="match status" value="1"/>
</dbReference>
<dbReference type="GO" id="GO:0009893">
    <property type="term" value="P:positive regulation of metabolic process"/>
    <property type="evidence" value="ECO:0007669"/>
    <property type="project" value="UniProtKB-ARBA"/>
</dbReference>
<dbReference type="FunFam" id="3.30.930.10:FF:000074">
    <property type="entry name" value="Serine/threonine-protein kinase gcn2"/>
    <property type="match status" value="1"/>
</dbReference>
<dbReference type="EC" id="2.7.11.1" evidence="1"/>
<feature type="coiled-coil region" evidence="13">
    <location>
        <begin position="307"/>
        <end position="334"/>
    </location>
</feature>
<dbReference type="PROSITE" id="PS00108">
    <property type="entry name" value="PROTEIN_KINASE_ST"/>
    <property type="match status" value="1"/>
</dbReference>
<feature type="region of interest" description="Disordered" evidence="14">
    <location>
        <begin position="180"/>
        <end position="246"/>
    </location>
</feature>
<feature type="binding site" evidence="11">
    <location>
        <position position="625"/>
    </location>
    <ligand>
        <name>ATP</name>
        <dbReference type="ChEBI" id="CHEBI:30616"/>
    </ligand>
</feature>
<feature type="region of interest" description="Disordered" evidence="14">
    <location>
        <begin position="724"/>
        <end position="760"/>
    </location>
</feature>
<reference evidence="17" key="1">
    <citation type="journal article" date="2021" name="IMA Fungus">
        <title>Genomic characterization of three marine fungi, including Emericellopsis atlantica sp. nov. with signatures of a generalist lifestyle and marine biomass degradation.</title>
        <authorList>
            <person name="Hagestad O.C."/>
            <person name="Hou L."/>
            <person name="Andersen J.H."/>
            <person name="Hansen E.H."/>
            <person name="Altermark B."/>
            <person name="Li C."/>
            <person name="Kuhnert E."/>
            <person name="Cox R.J."/>
            <person name="Crous P.W."/>
            <person name="Spatafora J.W."/>
            <person name="Lail K."/>
            <person name="Amirebrahimi M."/>
            <person name="Lipzen A."/>
            <person name="Pangilinan J."/>
            <person name="Andreopoulos W."/>
            <person name="Hayes R.D."/>
            <person name="Ng V."/>
            <person name="Grigoriev I.V."/>
            <person name="Jackson S.A."/>
            <person name="Sutton T.D.S."/>
            <person name="Dobson A.D.W."/>
            <person name="Rama T."/>
        </authorList>
    </citation>
    <scope>NUCLEOTIDE SEQUENCE</scope>
    <source>
        <strain evidence="17">TRa3180A</strain>
    </source>
</reference>
<dbReference type="Gene3D" id="3.30.930.10">
    <property type="entry name" value="Bira Bifunctional Protein, Domain 2"/>
    <property type="match status" value="1"/>
</dbReference>
<keyword evidence="6 11" id="KW-0067">ATP-binding</keyword>
<dbReference type="GO" id="GO:0004694">
    <property type="term" value="F:eukaryotic translation initiation factor 2alpha kinase activity"/>
    <property type="evidence" value="ECO:0007669"/>
    <property type="project" value="InterPro"/>
</dbReference>
<evidence type="ECO:0000313" key="18">
    <source>
        <dbReference type="Proteomes" id="UP000887226"/>
    </source>
</evidence>
<dbReference type="Gene3D" id="3.40.50.800">
    <property type="entry name" value="Anticodon-binding domain"/>
    <property type="match status" value="1"/>
</dbReference>
<dbReference type="OrthoDB" id="341578at2759"/>
<dbReference type="InterPro" id="IPR008271">
    <property type="entry name" value="Ser/Thr_kinase_AS"/>
</dbReference>
<dbReference type="InterPro" id="IPR050339">
    <property type="entry name" value="CC_SR_Kinase"/>
</dbReference>
<dbReference type="PANTHER" id="PTHR11042:SF136">
    <property type="entry name" value="EIF-2-ALPHA KINASE GCN2"/>
    <property type="match status" value="1"/>
</dbReference>
<evidence type="ECO:0000256" key="14">
    <source>
        <dbReference type="SAM" id="MobiDB-lite"/>
    </source>
</evidence>
<dbReference type="FunFam" id="1.10.510.10:FF:000821">
    <property type="entry name" value="Serine/threonine-protein kinase gcn2"/>
    <property type="match status" value="1"/>
</dbReference>